<keyword evidence="2" id="KW-0238">DNA-binding</keyword>
<dbReference type="GO" id="GO:0003700">
    <property type="term" value="F:DNA-binding transcription factor activity"/>
    <property type="evidence" value="ECO:0007669"/>
    <property type="project" value="InterPro"/>
</dbReference>
<dbReference type="PROSITE" id="PS00041">
    <property type="entry name" value="HTH_ARAC_FAMILY_1"/>
    <property type="match status" value="1"/>
</dbReference>
<keyword evidence="1" id="KW-0805">Transcription regulation</keyword>
<dbReference type="InterPro" id="IPR018060">
    <property type="entry name" value="HTH_AraC"/>
</dbReference>
<gene>
    <name evidence="5" type="ORF">ICC18_01000</name>
</gene>
<dbReference type="InterPro" id="IPR014710">
    <property type="entry name" value="RmlC-like_jellyroll"/>
</dbReference>
<evidence type="ECO:0000256" key="1">
    <source>
        <dbReference type="ARBA" id="ARBA00023015"/>
    </source>
</evidence>
<protein>
    <submittedName>
        <fullName evidence="5">Helix-turn-helix transcriptional regulator</fullName>
    </submittedName>
</protein>
<dbReference type="InterPro" id="IPR020449">
    <property type="entry name" value="Tscrpt_reg_AraC-type_HTH"/>
</dbReference>
<dbReference type="Pfam" id="PF02311">
    <property type="entry name" value="AraC_binding"/>
    <property type="match status" value="1"/>
</dbReference>
<dbReference type="PANTHER" id="PTHR43280">
    <property type="entry name" value="ARAC-FAMILY TRANSCRIPTIONAL REGULATOR"/>
    <property type="match status" value="1"/>
</dbReference>
<dbReference type="PANTHER" id="PTHR43280:SF28">
    <property type="entry name" value="HTH-TYPE TRANSCRIPTIONAL ACTIVATOR RHAS"/>
    <property type="match status" value="1"/>
</dbReference>
<dbReference type="SUPFAM" id="SSF51182">
    <property type="entry name" value="RmlC-like cupins"/>
    <property type="match status" value="1"/>
</dbReference>
<dbReference type="AlphaFoldDB" id="A0A926QHM9"/>
<evidence type="ECO:0000256" key="2">
    <source>
        <dbReference type="ARBA" id="ARBA00023125"/>
    </source>
</evidence>
<keyword evidence="6" id="KW-1185">Reference proteome</keyword>
<sequence>MHPVRKSFFEDPMFPFDFVYQDKKSPQNELPDHLHDRFEMVYVYSGKGTFFINQTFYEMNAGDLFLIPGNTIHRAFPNADDPVMSTAVFFSPAFNRLDSFGDSYSHLYGFDVARKRNHYKIETTEPLRLQTEAILAEINEELRSKQIGYRYAIRLQFQRLLLGINRLVQSNDQNCSEDVQIGPIWMKEIMQYIDHHHVESGLSLSILAKRVSVTPAHFSRIFKLLTGMNVTDYINAKRIARAKELLLGTDDSIDRIAYRCGFDSLPHFHRMFKKLGGVTPGVYRRSR</sequence>
<dbReference type="RefSeq" id="WP_188172519.1">
    <property type="nucleotide sequence ID" value="NZ_JACVVD010000001.1"/>
</dbReference>
<keyword evidence="3" id="KW-0804">Transcription</keyword>
<dbReference type="InterPro" id="IPR009057">
    <property type="entry name" value="Homeodomain-like_sf"/>
</dbReference>
<organism evidence="5 6">
    <name type="scientific">Paenibacillus sedimenti</name>
    <dbReference type="NCBI Taxonomy" id="2770274"/>
    <lineage>
        <taxon>Bacteria</taxon>
        <taxon>Bacillati</taxon>
        <taxon>Bacillota</taxon>
        <taxon>Bacilli</taxon>
        <taxon>Bacillales</taxon>
        <taxon>Paenibacillaceae</taxon>
        <taxon>Paenibacillus</taxon>
    </lineage>
</organism>
<dbReference type="SMART" id="SM00342">
    <property type="entry name" value="HTH_ARAC"/>
    <property type="match status" value="1"/>
</dbReference>
<dbReference type="InterPro" id="IPR018062">
    <property type="entry name" value="HTH_AraC-typ_CS"/>
</dbReference>
<proteinExistence type="predicted"/>
<dbReference type="Pfam" id="PF12833">
    <property type="entry name" value="HTH_18"/>
    <property type="match status" value="1"/>
</dbReference>
<dbReference type="Gene3D" id="2.60.120.10">
    <property type="entry name" value="Jelly Rolls"/>
    <property type="match status" value="1"/>
</dbReference>
<accession>A0A926QHM9</accession>
<dbReference type="InterPro" id="IPR011051">
    <property type="entry name" value="RmlC_Cupin_sf"/>
</dbReference>
<dbReference type="PROSITE" id="PS01124">
    <property type="entry name" value="HTH_ARAC_FAMILY_2"/>
    <property type="match status" value="1"/>
</dbReference>
<dbReference type="EMBL" id="JACVVD010000001">
    <property type="protein sequence ID" value="MBD0378699.1"/>
    <property type="molecule type" value="Genomic_DNA"/>
</dbReference>
<evidence type="ECO:0000256" key="3">
    <source>
        <dbReference type="ARBA" id="ARBA00023163"/>
    </source>
</evidence>
<evidence type="ECO:0000313" key="5">
    <source>
        <dbReference type="EMBL" id="MBD0378699.1"/>
    </source>
</evidence>
<name>A0A926QHM9_9BACL</name>
<dbReference type="PRINTS" id="PR00032">
    <property type="entry name" value="HTHARAC"/>
</dbReference>
<dbReference type="InterPro" id="IPR003313">
    <property type="entry name" value="AraC-bd"/>
</dbReference>
<evidence type="ECO:0000259" key="4">
    <source>
        <dbReference type="PROSITE" id="PS01124"/>
    </source>
</evidence>
<evidence type="ECO:0000313" key="6">
    <source>
        <dbReference type="Proteomes" id="UP000650466"/>
    </source>
</evidence>
<feature type="domain" description="HTH araC/xylS-type" evidence="4">
    <location>
        <begin position="187"/>
        <end position="286"/>
    </location>
</feature>
<comment type="caution">
    <text evidence="5">The sequence shown here is derived from an EMBL/GenBank/DDBJ whole genome shotgun (WGS) entry which is preliminary data.</text>
</comment>
<dbReference type="GO" id="GO:0043565">
    <property type="term" value="F:sequence-specific DNA binding"/>
    <property type="evidence" value="ECO:0007669"/>
    <property type="project" value="InterPro"/>
</dbReference>
<dbReference type="Gene3D" id="1.10.10.60">
    <property type="entry name" value="Homeodomain-like"/>
    <property type="match status" value="2"/>
</dbReference>
<dbReference type="Proteomes" id="UP000650466">
    <property type="component" value="Unassembled WGS sequence"/>
</dbReference>
<dbReference type="SUPFAM" id="SSF46689">
    <property type="entry name" value="Homeodomain-like"/>
    <property type="match status" value="2"/>
</dbReference>
<reference evidence="5" key="1">
    <citation type="submission" date="2020-09" db="EMBL/GenBank/DDBJ databases">
        <title>Draft Genome Sequence of Paenibacillus sp. WST5.</title>
        <authorList>
            <person name="Bao Z."/>
        </authorList>
    </citation>
    <scope>NUCLEOTIDE SEQUENCE</scope>
    <source>
        <strain evidence="5">WST5</strain>
    </source>
</reference>